<keyword evidence="9 11" id="KW-0238">DNA-binding</keyword>
<evidence type="ECO:0000256" key="2">
    <source>
        <dbReference type="ARBA" id="ARBA00022741"/>
    </source>
</evidence>
<comment type="domain">
    <text evidence="11">The middle region has homology to RecA with ATPase motifs including the RadA KNRFG motif, while the C-terminus is homologous to Lon protease.</text>
</comment>
<keyword evidence="2 11" id="KW-0547">Nucleotide-binding</keyword>
<keyword evidence="3 11" id="KW-0227">DNA damage</keyword>
<comment type="function">
    <text evidence="11">Plays a role in repairing double-strand DNA breaks, probably involving stabilizing or processing branched DNA or blocked replication forks.</text>
</comment>
<feature type="binding site" evidence="11">
    <location>
        <begin position="91"/>
        <end position="98"/>
    </location>
    <ligand>
        <name>ATP</name>
        <dbReference type="ChEBI" id="CHEBI:30616"/>
    </ligand>
</feature>
<dbReference type="GO" id="GO:0008270">
    <property type="term" value="F:zinc ion binding"/>
    <property type="evidence" value="ECO:0007669"/>
    <property type="project" value="UniProtKB-KW"/>
</dbReference>
<dbReference type="InterPro" id="IPR027417">
    <property type="entry name" value="P-loop_NTPase"/>
</dbReference>
<keyword evidence="10 11" id="KW-0234">DNA repair</keyword>
<dbReference type="SMART" id="SM00382">
    <property type="entry name" value="AAA"/>
    <property type="match status" value="1"/>
</dbReference>
<dbReference type="Gene3D" id="3.40.50.300">
    <property type="entry name" value="P-loop containing nucleotide triphosphate hydrolases"/>
    <property type="match status" value="1"/>
</dbReference>
<feature type="region of interest" description="Lon-protease-like" evidence="11">
    <location>
        <begin position="345"/>
        <end position="468"/>
    </location>
</feature>
<comment type="caution">
    <text evidence="16">The sequence shown here is derived from an EMBL/GenBank/DDBJ whole genome shotgun (WGS) entry which is preliminary data.</text>
</comment>
<keyword evidence="4 13" id="KW-0863">Zinc-finger</keyword>
<dbReference type="NCBIfam" id="TIGR00416">
    <property type="entry name" value="sms"/>
    <property type="match status" value="1"/>
</dbReference>
<evidence type="ECO:0000256" key="9">
    <source>
        <dbReference type="ARBA" id="ARBA00023125"/>
    </source>
</evidence>
<dbReference type="PANTHER" id="PTHR32472">
    <property type="entry name" value="DNA REPAIR PROTEIN RADA"/>
    <property type="match status" value="1"/>
</dbReference>
<dbReference type="PROSITE" id="PS50162">
    <property type="entry name" value="RECA_2"/>
    <property type="match status" value="1"/>
</dbReference>
<dbReference type="Pfam" id="PF06745">
    <property type="entry name" value="ATPase"/>
    <property type="match status" value="1"/>
</dbReference>
<dbReference type="Pfam" id="PF18073">
    <property type="entry name" value="Zn_ribbon_LapB"/>
    <property type="match status" value="1"/>
</dbReference>
<dbReference type="FunFam" id="3.40.50.300:FF:000050">
    <property type="entry name" value="DNA repair protein RadA"/>
    <property type="match status" value="1"/>
</dbReference>
<comment type="similarity">
    <text evidence="11 13">Belongs to the RecA family. RadA subfamily.</text>
</comment>
<protein>
    <recommendedName>
        <fullName evidence="11 12">DNA repair protein RadA</fullName>
    </recommendedName>
</protein>
<evidence type="ECO:0000256" key="4">
    <source>
        <dbReference type="ARBA" id="ARBA00022771"/>
    </source>
</evidence>
<dbReference type="AlphaFoldDB" id="A0A2G6KFF7"/>
<evidence type="ECO:0000256" key="12">
    <source>
        <dbReference type="NCBIfam" id="TIGR00416"/>
    </source>
</evidence>
<dbReference type="CDD" id="cd01121">
    <property type="entry name" value="RadA_SMS_N"/>
    <property type="match status" value="1"/>
</dbReference>
<dbReference type="InterPro" id="IPR004504">
    <property type="entry name" value="DNA_repair_RadA"/>
</dbReference>
<dbReference type="PRINTS" id="PR01874">
    <property type="entry name" value="DNAREPAIRADA"/>
</dbReference>
<dbReference type="GO" id="GO:0140664">
    <property type="term" value="F:ATP-dependent DNA damage sensor activity"/>
    <property type="evidence" value="ECO:0007669"/>
    <property type="project" value="InterPro"/>
</dbReference>
<keyword evidence="1 11" id="KW-0479">Metal-binding</keyword>
<evidence type="ECO:0000256" key="14">
    <source>
        <dbReference type="SAM" id="MobiDB-lite"/>
    </source>
</evidence>
<evidence type="ECO:0000256" key="7">
    <source>
        <dbReference type="ARBA" id="ARBA00022840"/>
    </source>
</evidence>
<dbReference type="InterPro" id="IPR003593">
    <property type="entry name" value="AAA+_ATPase"/>
</dbReference>
<dbReference type="Gene3D" id="3.30.230.10">
    <property type="match status" value="1"/>
</dbReference>
<dbReference type="HAMAP" id="MF_01498">
    <property type="entry name" value="RadA_bact"/>
    <property type="match status" value="1"/>
</dbReference>
<dbReference type="Proteomes" id="UP000230914">
    <property type="component" value="Unassembled WGS sequence"/>
</dbReference>
<evidence type="ECO:0000256" key="13">
    <source>
        <dbReference type="RuleBase" id="RU003555"/>
    </source>
</evidence>
<keyword evidence="7 11" id="KW-0067">ATP-binding</keyword>
<dbReference type="InterPro" id="IPR014721">
    <property type="entry name" value="Ribsml_uS5_D2-typ_fold_subgr"/>
</dbReference>
<dbReference type="SUPFAM" id="SSF54211">
    <property type="entry name" value="Ribosomal protein S5 domain 2-like"/>
    <property type="match status" value="1"/>
</dbReference>
<dbReference type="InterPro" id="IPR020568">
    <property type="entry name" value="Ribosomal_Su5_D2-typ_SF"/>
</dbReference>
<proteinExistence type="inferred from homology"/>
<evidence type="ECO:0000256" key="6">
    <source>
        <dbReference type="ARBA" id="ARBA00022833"/>
    </source>
</evidence>
<organism evidence="16 17">
    <name type="scientific">Ilumatobacter coccineus</name>
    <dbReference type="NCBI Taxonomy" id="467094"/>
    <lineage>
        <taxon>Bacteria</taxon>
        <taxon>Bacillati</taxon>
        <taxon>Actinomycetota</taxon>
        <taxon>Acidimicrobiia</taxon>
        <taxon>Acidimicrobiales</taxon>
        <taxon>Ilumatobacteraceae</taxon>
        <taxon>Ilumatobacter</taxon>
    </lineage>
</organism>
<comment type="caution">
    <text evidence="11">Lacks conserved residue(s) required for the propagation of feature annotation.</text>
</comment>
<evidence type="ECO:0000313" key="16">
    <source>
        <dbReference type="EMBL" id="PIE34406.1"/>
    </source>
</evidence>
<feature type="region of interest" description="Disordered" evidence="14">
    <location>
        <begin position="35"/>
        <end position="56"/>
    </location>
</feature>
<evidence type="ECO:0000256" key="11">
    <source>
        <dbReference type="HAMAP-Rule" id="MF_01498"/>
    </source>
</evidence>
<accession>A0A2G6KFF7</accession>
<evidence type="ECO:0000256" key="5">
    <source>
        <dbReference type="ARBA" id="ARBA00022801"/>
    </source>
</evidence>
<dbReference type="Pfam" id="PF13541">
    <property type="entry name" value="ChlI"/>
    <property type="match status" value="1"/>
</dbReference>
<dbReference type="GO" id="GO:0003684">
    <property type="term" value="F:damaged DNA binding"/>
    <property type="evidence" value="ECO:0007669"/>
    <property type="project" value="InterPro"/>
</dbReference>
<dbReference type="InterPro" id="IPR041166">
    <property type="entry name" value="Rubredoxin_2"/>
</dbReference>
<dbReference type="InterPro" id="IPR020588">
    <property type="entry name" value="RecA_ATP-bd"/>
</dbReference>
<sequence length="468" mass="49347">MARQRREYGCSDCGTAHPQWSGQCSGCGQWNTLVERSRSSAEPSSSTPRASPQPIDQVPVNAALPHRCGIDELDRVLGGGLVTGSVTLIGGEPGIGKSTLLLQLLASWPSTALYVTAEESAEQVRQRAERLGAVRPDLWLLSETSVSSIVASFDAVQPTIAVIDSIQTIGDPSLNSAAGSVVQVRGCAQILAHEAKRRGIALILVGHVTKDGSLAGPRVLEHLVDTVLTCEGERYHSLRVLRATKHRFGPTDELGLFTMTDRGLTGVPDAASVFLGDRQAGVAGSAVVPTIEGRRPLVIEVQALTTPSPPHLPARRTVQGIDTNRLSLLLAVINQRTPLVVANHDVYVSTVGGLRHLEPGLDLGVCLAIASALTERSVTSTMVAIGEVGLGGEIRQVPHLTRRLTEAVRLGFREAIIPSTAEVASIEGLALIRVSTLAEALVAADQEHLRTPVLGADLANQKPGSTLG</sequence>
<keyword evidence="8 11" id="KW-0346">Stress response</keyword>
<evidence type="ECO:0000256" key="3">
    <source>
        <dbReference type="ARBA" id="ARBA00022763"/>
    </source>
</evidence>
<dbReference type="GO" id="GO:0005829">
    <property type="term" value="C:cytosol"/>
    <property type="evidence" value="ECO:0007669"/>
    <property type="project" value="TreeGrafter"/>
</dbReference>
<keyword evidence="6 13" id="KW-0862">Zinc</keyword>
<reference evidence="16 17" key="1">
    <citation type="submission" date="2017-10" db="EMBL/GenBank/DDBJ databases">
        <title>Novel microbial diversity and functional potential in the marine mammal oral microbiome.</title>
        <authorList>
            <person name="Dudek N.K."/>
            <person name="Sun C.L."/>
            <person name="Burstein D."/>
            <person name="Kantor R.S."/>
            <person name="Aliaga Goltsman D.S."/>
            <person name="Bik E.M."/>
            <person name="Thomas B.C."/>
            <person name="Banfield J.F."/>
            <person name="Relman D.A."/>
        </authorList>
    </citation>
    <scope>NUCLEOTIDE SEQUENCE [LARGE SCALE GENOMIC DNA]</scope>
    <source>
        <strain evidence="16">DOLJORAL78_61_10</strain>
    </source>
</reference>
<evidence type="ECO:0000313" key="17">
    <source>
        <dbReference type="Proteomes" id="UP000230914"/>
    </source>
</evidence>
<comment type="function">
    <text evidence="13">DNA-dependent ATPase involved in processing of recombination intermediates, plays a role in repairing DNA breaks. Stimulates the branch migration of RecA-mediated strand transfer reactions, allowing the 3' invading strand to extend heteroduplex DNA faster. Binds ssDNA in the presence of ADP but not other nucleotides, has ATPase activity that is stimulated by ssDNA and various branched DNA structures, but inhibited by SSB. Does not have RecA's homology-searching function.</text>
</comment>
<dbReference type="InterPro" id="IPR014774">
    <property type="entry name" value="KaiC-like_dom"/>
</dbReference>
<gene>
    <name evidence="11" type="primary">radA</name>
    <name evidence="16" type="ORF">CSA55_01110</name>
</gene>
<evidence type="ECO:0000256" key="1">
    <source>
        <dbReference type="ARBA" id="ARBA00022723"/>
    </source>
</evidence>
<dbReference type="PANTHER" id="PTHR32472:SF10">
    <property type="entry name" value="DNA REPAIR PROTEIN RADA-LIKE PROTEIN"/>
    <property type="match status" value="1"/>
</dbReference>
<feature type="compositionally biased region" description="Low complexity" evidence="14">
    <location>
        <begin position="40"/>
        <end position="52"/>
    </location>
</feature>
<name>A0A2G6KFF7_9ACTN</name>
<keyword evidence="5" id="KW-0378">Hydrolase</keyword>
<evidence type="ECO:0000256" key="8">
    <source>
        <dbReference type="ARBA" id="ARBA00023016"/>
    </source>
</evidence>
<evidence type="ECO:0000256" key="10">
    <source>
        <dbReference type="ARBA" id="ARBA00023204"/>
    </source>
</evidence>
<dbReference type="SUPFAM" id="SSF52540">
    <property type="entry name" value="P-loop containing nucleoside triphosphate hydrolases"/>
    <property type="match status" value="1"/>
</dbReference>
<dbReference type="GO" id="GO:0016787">
    <property type="term" value="F:hydrolase activity"/>
    <property type="evidence" value="ECO:0007669"/>
    <property type="project" value="UniProtKB-KW"/>
</dbReference>
<dbReference type="EMBL" id="PDSL01000020">
    <property type="protein sequence ID" value="PIE34406.1"/>
    <property type="molecule type" value="Genomic_DNA"/>
</dbReference>
<evidence type="ECO:0000259" key="15">
    <source>
        <dbReference type="PROSITE" id="PS50162"/>
    </source>
</evidence>
<feature type="domain" description="RecA family profile 1" evidence="15">
    <location>
        <begin position="62"/>
        <end position="208"/>
    </location>
</feature>
<dbReference type="GO" id="GO:0000725">
    <property type="term" value="P:recombinational repair"/>
    <property type="evidence" value="ECO:0007669"/>
    <property type="project" value="UniProtKB-UniRule"/>
</dbReference>
<dbReference type="GO" id="GO:0005524">
    <property type="term" value="F:ATP binding"/>
    <property type="evidence" value="ECO:0007669"/>
    <property type="project" value="UniProtKB-UniRule"/>
</dbReference>